<feature type="region of interest" description="Disordered" evidence="5">
    <location>
        <begin position="669"/>
        <end position="701"/>
    </location>
</feature>
<organism evidence="7 8">
    <name type="scientific">Tilletia horrida</name>
    <dbReference type="NCBI Taxonomy" id="155126"/>
    <lineage>
        <taxon>Eukaryota</taxon>
        <taxon>Fungi</taxon>
        <taxon>Dikarya</taxon>
        <taxon>Basidiomycota</taxon>
        <taxon>Ustilaginomycotina</taxon>
        <taxon>Exobasidiomycetes</taxon>
        <taxon>Tilletiales</taxon>
        <taxon>Tilletiaceae</taxon>
        <taxon>Tilletia</taxon>
    </lineage>
</organism>
<feature type="compositionally biased region" description="Low complexity" evidence="5">
    <location>
        <begin position="914"/>
        <end position="933"/>
    </location>
</feature>
<evidence type="ECO:0000256" key="1">
    <source>
        <dbReference type="ARBA" id="ARBA00022723"/>
    </source>
</evidence>
<dbReference type="PROSITE" id="PS50199">
    <property type="entry name" value="ZF_RANBP2_2"/>
    <property type="match status" value="1"/>
</dbReference>
<feature type="compositionally biased region" description="Basic and acidic residues" evidence="5">
    <location>
        <begin position="142"/>
        <end position="154"/>
    </location>
</feature>
<feature type="region of interest" description="Disordered" evidence="5">
    <location>
        <begin position="283"/>
        <end position="322"/>
    </location>
</feature>
<keyword evidence="8" id="KW-1185">Reference proteome</keyword>
<evidence type="ECO:0000313" key="7">
    <source>
        <dbReference type="EMBL" id="KAK0549579.1"/>
    </source>
</evidence>
<feature type="compositionally biased region" description="Low complexity" evidence="5">
    <location>
        <begin position="789"/>
        <end position="805"/>
    </location>
</feature>
<proteinExistence type="predicted"/>
<feature type="domain" description="RanBP2-type" evidence="6">
    <location>
        <begin position="714"/>
        <end position="737"/>
    </location>
</feature>
<keyword evidence="1" id="KW-0479">Metal-binding</keyword>
<feature type="compositionally biased region" description="Low complexity" evidence="5">
    <location>
        <begin position="155"/>
        <end position="169"/>
    </location>
</feature>
<feature type="compositionally biased region" description="Polar residues" evidence="5">
    <location>
        <begin position="285"/>
        <end position="307"/>
    </location>
</feature>
<dbReference type="SMART" id="SM00547">
    <property type="entry name" value="ZnF_RBZ"/>
    <property type="match status" value="1"/>
</dbReference>
<feature type="region of interest" description="Disordered" evidence="5">
    <location>
        <begin position="1"/>
        <end position="212"/>
    </location>
</feature>
<feature type="compositionally biased region" description="Polar residues" evidence="5">
    <location>
        <begin position="942"/>
        <end position="984"/>
    </location>
</feature>
<dbReference type="InterPro" id="IPR036443">
    <property type="entry name" value="Znf_RanBP2_sf"/>
</dbReference>
<dbReference type="EMBL" id="JAPDMZ010000109">
    <property type="protein sequence ID" value="KAK0549579.1"/>
    <property type="molecule type" value="Genomic_DNA"/>
</dbReference>
<dbReference type="GO" id="GO:0008270">
    <property type="term" value="F:zinc ion binding"/>
    <property type="evidence" value="ECO:0007669"/>
    <property type="project" value="UniProtKB-KW"/>
</dbReference>
<feature type="region of interest" description="Disordered" evidence="5">
    <location>
        <begin position="231"/>
        <end position="264"/>
    </location>
</feature>
<feature type="region of interest" description="Disordered" evidence="5">
    <location>
        <begin position="828"/>
        <end position="866"/>
    </location>
</feature>
<evidence type="ECO:0000256" key="3">
    <source>
        <dbReference type="ARBA" id="ARBA00022833"/>
    </source>
</evidence>
<feature type="compositionally biased region" description="Polar residues" evidence="5">
    <location>
        <begin position="1067"/>
        <end position="1077"/>
    </location>
</feature>
<reference evidence="7" key="1">
    <citation type="journal article" date="2023" name="PhytoFront">
        <title>Draft Genome Resources of Seven Strains of Tilletia horrida, Causal Agent of Kernel Smut of Rice.</title>
        <authorList>
            <person name="Khanal S."/>
            <person name="Antony Babu S."/>
            <person name="Zhou X.G."/>
        </authorList>
    </citation>
    <scope>NUCLEOTIDE SEQUENCE</scope>
    <source>
        <strain evidence="7">TX6</strain>
    </source>
</reference>
<feature type="compositionally biased region" description="Polar residues" evidence="5">
    <location>
        <begin position="684"/>
        <end position="701"/>
    </location>
</feature>
<dbReference type="Gene3D" id="4.10.1060.10">
    <property type="entry name" value="Zinc finger, RanBP2-type"/>
    <property type="match status" value="1"/>
</dbReference>
<name>A0AAN6JR72_9BASI</name>
<evidence type="ECO:0000313" key="8">
    <source>
        <dbReference type="Proteomes" id="UP001176517"/>
    </source>
</evidence>
<feature type="compositionally biased region" description="Basic and acidic residues" evidence="5">
    <location>
        <begin position="1078"/>
        <end position="1089"/>
    </location>
</feature>
<evidence type="ECO:0000259" key="6">
    <source>
        <dbReference type="PROSITE" id="PS50199"/>
    </source>
</evidence>
<feature type="region of interest" description="Disordered" evidence="5">
    <location>
        <begin position="899"/>
        <end position="1089"/>
    </location>
</feature>
<evidence type="ECO:0000256" key="2">
    <source>
        <dbReference type="ARBA" id="ARBA00022771"/>
    </source>
</evidence>
<comment type="caution">
    <text evidence="7">The sequence shown here is derived from an EMBL/GenBank/DDBJ whole genome shotgun (WGS) entry which is preliminary data.</text>
</comment>
<feature type="region of interest" description="Disordered" evidence="5">
    <location>
        <begin position="342"/>
        <end position="371"/>
    </location>
</feature>
<keyword evidence="2 4" id="KW-0863">Zinc-finger</keyword>
<feature type="compositionally biased region" description="Polar residues" evidence="5">
    <location>
        <begin position="1"/>
        <end position="56"/>
    </location>
</feature>
<dbReference type="Proteomes" id="UP001176517">
    <property type="component" value="Unassembled WGS sequence"/>
</dbReference>
<dbReference type="AlphaFoldDB" id="A0AAN6JR72"/>
<feature type="compositionally biased region" description="Low complexity" evidence="5">
    <location>
        <begin position="476"/>
        <end position="494"/>
    </location>
</feature>
<feature type="compositionally biased region" description="Low complexity" evidence="5">
    <location>
        <begin position="70"/>
        <end position="98"/>
    </location>
</feature>
<gene>
    <name evidence="7" type="ORF">OC846_003998</name>
</gene>
<feature type="compositionally biased region" description="Low complexity" evidence="5">
    <location>
        <begin position="985"/>
        <end position="1005"/>
    </location>
</feature>
<feature type="region of interest" description="Disordered" evidence="5">
    <location>
        <begin position="780"/>
        <end position="805"/>
    </location>
</feature>
<evidence type="ECO:0000256" key="4">
    <source>
        <dbReference type="PROSITE-ProRule" id="PRU00322"/>
    </source>
</evidence>
<feature type="compositionally biased region" description="Polar residues" evidence="5">
    <location>
        <begin position="828"/>
        <end position="849"/>
    </location>
</feature>
<dbReference type="PROSITE" id="PS01358">
    <property type="entry name" value="ZF_RANBP2_1"/>
    <property type="match status" value="1"/>
</dbReference>
<accession>A0AAN6JR72</accession>
<dbReference type="SUPFAM" id="SSF90209">
    <property type="entry name" value="Ran binding protein zinc finger-like"/>
    <property type="match status" value="1"/>
</dbReference>
<keyword evidence="3" id="KW-0862">Zinc</keyword>
<evidence type="ECO:0000256" key="5">
    <source>
        <dbReference type="SAM" id="MobiDB-lite"/>
    </source>
</evidence>
<sequence>MSQNVTAQTSKASSPSLRLSPTSAAGSASNESEPNKQGSPSLSDASDRASQQQTAGAPTDGIYHSPHSRAGSAADQQQAAAASAAVKAAAKAAAASVKSLDYHATKFVPASQKTGKDTKEAYPSTEDVRASIQGASQRIPHNNHDQGQDGRSDGSSHSVESSQSSGSGSFFHAGAKHASPQSIQLSHSVDDPTVIHRGTSLKRGGSESRPHDEFDTLQYIQPPQWSSNFGQTAAALQDRSANSSVHANAVGTKEDESADQSSSLSLLPSQMQELLVQHWAKRPTPSANTPATASDHTLESGSGSAASQWAPGGAFASGTGDSAQRSVVTGATSTRYTGGASAFVSRTSTPSPMPSITAGATFPHSGLSSTSSGSIPILETMRVSAALSGSSLQQALPFPYNLSTAQYQQAMQVPSPYLSRGGAGSGANQGSGPSSAAHLYQLQLQHAAMKNAYGMPLPQSSGPLARMQALSSVLGTTPTTLPSPATSSQSQSPAHALLQGPAQSLLGSGTSRFPPSTYTSAHSAQIVPAPYQAAGISQGYSNPGSAAGSGYGLGGSSTSQPQLALLDWSNLAKSTSSSPYSTTASYRSAGASQTPLSLPTTPGIGSQVTAASIAPTTMENNAASVGVGLNLPGGVEGLAIKQPWLSTAPSNAATAARLAGLGIGIGPGVNPHSDGTAGADRQKTGQQGVASSTNDVNSNPPIVNTGNSGPMCVQPGDWVCSSCGFVNWRRRRVCLRCYPFAEGNETAASLANGAILAAQLAAGVSPSKIDTASLLKSPVRAREARAKEQQQQQQLGVGVGTSGSASSSMGPNVGLGLTLGPGPNIGMTSSGTSLYGSGQASSARTSPTMMLNPFGTDSMRSSPMLASASTAEVPNWAALSQADKVPFDEANLAQLHYTQEWQQRRGPNGGRSTSGPLLGASGQAGASLGASNAPGGPHLRQASYTSGLSFTSNEGLGSGPAQGSSWHPTPSSASAGSMYTPPSQAASNVSTTRTSAASSATSLGTRNIWGASPPRKIGGNKLIDEDDTEVSVAGGSGACGPIGREANTSSDAPTSGAWKPKPIGSRNPASTSDASDPSESKGKEADAGL</sequence>
<dbReference type="InterPro" id="IPR001876">
    <property type="entry name" value="Znf_RanBP2"/>
</dbReference>
<protein>
    <recommendedName>
        <fullName evidence="6">RanBP2-type domain-containing protein</fullName>
    </recommendedName>
</protein>
<feature type="region of interest" description="Disordered" evidence="5">
    <location>
        <begin position="475"/>
        <end position="495"/>
    </location>
</feature>